<reference evidence="3 4" key="2">
    <citation type="journal article" date="2012" name="Open Biol.">
        <title>Characteristics of nucleosomes and linker DNA regions on the genome of the basidiomycete Mixia osmundae revealed by mono- and dinucleosome mapping.</title>
        <authorList>
            <person name="Nishida H."/>
            <person name="Kondo S."/>
            <person name="Matsumoto T."/>
            <person name="Suzuki Y."/>
            <person name="Yoshikawa H."/>
            <person name="Taylor T.D."/>
            <person name="Sugiyama J."/>
        </authorList>
    </citation>
    <scope>NUCLEOTIDE SEQUENCE [LARGE SCALE GENOMIC DNA]</scope>
    <source>
        <strain evidence="4">CBS 9802 / IAM 14324 / JCM 22182 / KY 12970</strain>
    </source>
</reference>
<feature type="transmembrane region" description="Helical" evidence="2">
    <location>
        <begin position="191"/>
        <end position="215"/>
    </location>
</feature>
<name>G7DUL2_MIXOS</name>
<feature type="region of interest" description="Disordered" evidence="1">
    <location>
        <begin position="224"/>
        <end position="297"/>
    </location>
</feature>
<feature type="compositionally biased region" description="Polar residues" evidence="1">
    <location>
        <begin position="246"/>
        <end position="267"/>
    </location>
</feature>
<proteinExistence type="predicted"/>
<organism evidence="3 4">
    <name type="scientific">Mixia osmundae (strain CBS 9802 / IAM 14324 / JCM 22182 / KY 12970)</name>
    <dbReference type="NCBI Taxonomy" id="764103"/>
    <lineage>
        <taxon>Eukaryota</taxon>
        <taxon>Fungi</taxon>
        <taxon>Dikarya</taxon>
        <taxon>Basidiomycota</taxon>
        <taxon>Pucciniomycotina</taxon>
        <taxon>Mixiomycetes</taxon>
        <taxon>Mixiales</taxon>
        <taxon>Mixiaceae</taxon>
        <taxon>Mixia</taxon>
    </lineage>
</organism>
<feature type="compositionally biased region" description="Basic and acidic residues" evidence="1">
    <location>
        <begin position="321"/>
        <end position="331"/>
    </location>
</feature>
<dbReference type="HOGENOM" id="CLU_598621_0_0_1"/>
<evidence type="ECO:0000313" key="3">
    <source>
        <dbReference type="EMBL" id="GAA94272.1"/>
    </source>
</evidence>
<protein>
    <submittedName>
        <fullName evidence="3">Uncharacterized protein</fullName>
    </submittedName>
</protein>
<feature type="compositionally biased region" description="Polar residues" evidence="1">
    <location>
        <begin position="284"/>
        <end position="297"/>
    </location>
</feature>
<accession>G7DUL2</accession>
<evidence type="ECO:0000256" key="2">
    <source>
        <dbReference type="SAM" id="Phobius"/>
    </source>
</evidence>
<dbReference type="Proteomes" id="UP000009131">
    <property type="component" value="Unassembled WGS sequence"/>
</dbReference>
<feature type="region of interest" description="Disordered" evidence="1">
    <location>
        <begin position="363"/>
        <end position="457"/>
    </location>
</feature>
<dbReference type="RefSeq" id="XP_014564953.1">
    <property type="nucleotide sequence ID" value="XM_014709467.1"/>
</dbReference>
<evidence type="ECO:0000256" key="1">
    <source>
        <dbReference type="SAM" id="MobiDB-lite"/>
    </source>
</evidence>
<gene>
    <name evidence="3" type="primary">Mo00921</name>
    <name evidence="3" type="ORF">E5Q_00921</name>
</gene>
<feature type="region of interest" description="Disordered" evidence="1">
    <location>
        <begin position="321"/>
        <end position="348"/>
    </location>
</feature>
<comment type="caution">
    <text evidence="3">The sequence shown here is derived from an EMBL/GenBank/DDBJ whole genome shotgun (WGS) entry which is preliminary data.</text>
</comment>
<evidence type="ECO:0000313" key="4">
    <source>
        <dbReference type="Proteomes" id="UP000009131"/>
    </source>
</evidence>
<reference evidence="3 4" key="1">
    <citation type="journal article" date="2011" name="J. Gen. Appl. Microbiol.">
        <title>Draft genome sequencing of the enigmatic basidiomycete Mixia osmundae.</title>
        <authorList>
            <person name="Nishida H."/>
            <person name="Nagatsuka Y."/>
            <person name="Sugiyama J."/>
        </authorList>
    </citation>
    <scope>NUCLEOTIDE SEQUENCE [LARGE SCALE GENOMIC DNA]</scope>
    <source>
        <strain evidence="4">CBS 9802 / IAM 14324 / JCM 22182 / KY 12970</strain>
    </source>
</reference>
<feature type="compositionally biased region" description="Basic and acidic residues" evidence="1">
    <location>
        <begin position="269"/>
        <end position="278"/>
    </location>
</feature>
<keyword evidence="4" id="KW-1185">Reference proteome</keyword>
<feature type="compositionally biased region" description="Basic and acidic residues" evidence="1">
    <location>
        <begin position="391"/>
        <end position="405"/>
    </location>
</feature>
<dbReference type="AlphaFoldDB" id="G7DUL2"/>
<keyword evidence="2" id="KW-0472">Membrane</keyword>
<dbReference type="InParanoid" id="G7DUL2"/>
<keyword evidence="2" id="KW-1133">Transmembrane helix</keyword>
<feature type="region of interest" description="Disordered" evidence="1">
    <location>
        <begin position="35"/>
        <end position="64"/>
    </location>
</feature>
<feature type="compositionally biased region" description="Low complexity" evidence="1">
    <location>
        <begin position="44"/>
        <end position="64"/>
    </location>
</feature>
<sequence>MKQAIELDLQRHHALPRAAKHHHFGEHAIRHTYEKSLKRRAHHSSSSQRAANTAAAAAAEATATTSARHRASAAVAETTAAEASASNNVVVVTVAGTSAMTVTRGAAATATAASLAPTTPPASAPYALNTNSTPTQYPSNFAKQAKVDSASLVALTTYQATGVDTVHPSLTATAESAQAATTHPVALSKGALIAIIAAGGILFVTFVALALWWCISRCRKRRRKDKNWRKIGEPQLRPTGLDRTPTDSPTVFGSNGSMTRDLSSGSIESDEKLAERGGRRPNKATLSTAQWSSPGATPSAQFYPMPVSHSAYSLNTARENEDFGRTADPAERNMPQSSSQRQIWPPPAPPIPTIRAPEPTSYNRPPFRHLTPISEHSRSEISYAPSSEPDTDTHDFRAVTRETMSEPRALQRPPVRQSSYGDVSRTAPAPVRNTGGLLSVQPNRGPVDSVYSMYSDQ</sequence>
<keyword evidence="2" id="KW-0812">Transmembrane</keyword>
<dbReference type="EMBL" id="BABT02000029">
    <property type="protein sequence ID" value="GAA94272.1"/>
    <property type="molecule type" value="Genomic_DNA"/>
</dbReference>